<evidence type="ECO:0000256" key="1">
    <source>
        <dbReference type="ARBA" id="ARBA00004236"/>
    </source>
</evidence>
<proteinExistence type="inferred from homology"/>
<evidence type="ECO:0000256" key="11">
    <source>
        <dbReference type="ARBA" id="ARBA00022984"/>
    </source>
</evidence>
<dbReference type="HOGENOM" id="CLU_006354_2_2_9"/>
<dbReference type="Gene3D" id="1.10.3810.10">
    <property type="entry name" value="Biosynthetic peptidoglycan transglycosylase-like"/>
    <property type="match status" value="1"/>
</dbReference>
<evidence type="ECO:0000256" key="8">
    <source>
        <dbReference type="ARBA" id="ARBA00022679"/>
    </source>
</evidence>
<dbReference type="EMBL" id="LN483081">
    <property type="protein sequence ID" value="CEA05991.1"/>
    <property type="molecule type" value="Genomic_DNA"/>
</dbReference>
<accession>A0A078MML8</accession>
<evidence type="ECO:0000256" key="12">
    <source>
        <dbReference type="ARBA" id="ARBA00023136"/>
    </source>
</evidence>
<evidence type="ECO:0000256" key="2">
    <source>
        <dbReference type="ARBA" id="ARBA00007090"/>
    </source>
</evidence>
<dbReference type="GO" id="GO:0009252">
    <property type="term" value="P:peptidoglycan biosynthetic process"/>
    <property type="evidence" value="ECO:0007669"/>
    <property type="project" value="UniProtKB-KW"/>
</dbReference>
<dbReference type="FunFam" id="1.10.3810.10:FF:000001">
    <property type="entry name" value="Penicillin-binding protein 1A"/>
    <property type="match status" value="1"/>
</dbReference>
<evidence type="ECO:0000256" key="10">
    <source>
        <dbReference type="ARBA" id="ARBA00022960"/>
    </source>
</evidence>
<keyword evidence="11" id="KW-0573">Peptidoglycan synthesis</keyword>
<feature type="domain" description="Penicillin-binding protein transpeptidase" evidence="17">
    <location>
        <begin position="345"/>
        <end position="570"/>
    </location>
</feature>
<sequence>MRKFFGILLTAVAAFFIAYIFKLLFVEWEVAQARVTQIESSIELKEVASSLPVKLLDENDAVFSEEYVEWRQPLALENIPLVAQQLVLFSEDVHFYDHIGFDVSAIARAFVANADSGEKSQGGSTITQQLVRMRYLQEEKSYERKVLELFYAHELEQVLTKEQILSLYLNEMYYSNQVYGIGGAATFYFQQPLAELSVAQVAFLTAIPNNPSHYNPLVNFANTKARQELLLDVLVKHNAISAEQGEEAKAEAIVLNVKPKIEKFPAYSSLALHELRALVARAEGYEDRLTKASDKDAIEQQLNERVHYLLQSGITVHTNLRPEKQARDEQAISRLLGNGQLQSAVTTVDNQTRGIVSVYAGKNFEKTHFNRAARGTRQPGSTLKPLMVYAPLFETTSYAPQSYVNAGSYCIGNFCPQNYGGAVYGSVPVTVAFRYSYNTPAIRLLNTIGLSTGYGYLKQFNFKHLTDADENFATALGGLTYGVTSTELADAYTSFIDGSYLPAHTIRKVTDANGELLFKWEDKVNYIWSPRTTRYMRELLADVVNNGTADRVYTSTGYVGAKTGTTNDFKDYWIAGLSSRYTTAVWLGFDTPQNMEWLEDSRLHHYIFSAAAE</sequence>
<name>A0A078MML8_9BACL</name>
<evidence type="ECO:0000256" key="3">
    <source>
        <dbReference type="ARBA" id="ARBA00007739"/>
    </source>
</evidence>
<dbReference type="GO" id="GO:0071555">
    <property type="term" value="P:cell wall organization"/>
    <property type="evidence" value="ECO:0007669"/>
    <property type="project" value="UniProtKB-KW"/>
</dbReference>
<dbReference type="InterPro" id="IPR050396">
    <property type="entry name" value="Glycosyltr_51/Transpeptidase"/>
</dbReference>
<evidence type="ECO:0000256" key="4">
    <source>
        <dbReference type="ARBA" id="ARBA00022475"/>
    </source>
</evidence>
<evidence type="ECO:0000256" key="14">
    <source>
        <dbReference type="ARBA" id="ARBA00023316"/>
    </source>
</evidence>
<dbReference type="PANTHER" id="PTHR32282:SF11">
    <property type="entry name" value="PENICILLIN-BINDING PROTEIN 1B"/>
    <property type="match status" value="1"/>
</dbReference>
<keyword evidence="6" id="KW-0645">Protease</keyword>
<keyword evidence="4" id="KW-1003">Cell membrane</keyword>
<dbReference type="GO" id="GO:0030288">
    <property type="term" value="C:outer membrane-bounded periplasmic space"/>
    <property type="evidence" value="ECO:0007669"/>
    <property type="project" value="TreeGrafter"/>
</dbReference>
<keyword evidence="12" id="KW-0472">Membrane</keyword>
<gene>
    <name evidence="19" type="primary">pbpD_2</name>
    <name evidence="19" type="ORF">BN1050_02752</name>
</gene>
<evidence type="ECO:0000259" key="17">
    <source>
        <dbReference type="Pfam" id="PF00905"/>
    </source>
</evidence>
<dbReference type="InterPro" id="IPR023346">
    <property type="entry name" value="Lysozyme-like_dom_sf"/>
</dbReference>
<keyword evidence="8" id="KW-0808">Transferase</keyword>
<dbReference type="GO" id="GO:0005886">
    <property type="term" value="C:plasma membrane"/>
    <property type="evidence" value="ECO:0007669"/>
    <property type="project" value="UniProtKB-SubCell"/>
</dbReference>
<evidence type="ECO:0000313" key="19">
    <source>
        <dbReference type="EMBL" id="CEA05991.1"/>
    </source>
</evidence>
<dbReference type="Gene3D" id="3.40.710.10">
    <property type="entry name" value="DD-peptidase/beta-lactamase superfamily"/>
    <property type="match status" value="1"/>
</dbReference>
<dbReference type="PATRIC" id="fig|1461583.4.peg.2637"/>
<feature type="domain" description="Glycosyl transferase family 51" evidence="18">
    <location>
        <begin position="67"/>
        <end position="232"/>
    </location>
</feature>
<dbReference type="InterPro" id="IPR012338">
    <property type="entry name" value="Beta-lactam/transpept-like"/>
</dbReference>
<dbReference type="GO" id="GO:0008360">
    <property type="term" value="P:regulation of cell shape"/>
    <property type="evidence" value="ECO:0007669"/>
    <property type="project" value="UniProtKB-KW"/>
</dbReference>
<dbReference type="Pfam" id="PF00912">
    <property type="entry name" value="Transgly"/>
    <property type="match status" value="1"/>
</dbReference>
<dbReference type="InterPro" id="IPR001460">
    <property type="entry name" value="PCN-bd_Tpept"/>
</dbReference>
<reference evidence="19" key="1">
    <citation type="submission" date="2014-07" db="EMBL/GenBank/DDBJ databases">
        <authorList>
            <person name="Urmite Genomes Urmite Genomes"/>
        </authorList>
    </citation>
    <scope>NUCLEOTIDE SEQUENCE</scope>
    <source>
        <strain evidence="19">13S34_air</strain>
    </source>
</reference>
<keyword evidence="9" id="KW-0378">Hydrolase</keyword>
<keyword evidence="14" id="KW-0961">Cell wall biogenesis/degradation</keyword>
<evidence type="ECO:0000256" key="15">
    <source>
        <dbReference type="ARBA" id="ARBA00034000"/>
    </source>
</evidence>
<dbReference type="InterPro" id="IPR001264">
    <property type="entry name" value="Glyco_trans_51"/>
</dbReference>
<dbReference type="AlphaFoldDB" id="A0A078MML8"/>
<keyword evidence="10" id="KW-0133">Cell shape</keyword>
<keyword evidence="7" id="KW-0328">Glycosyltransferase</keyword>
<dbReference type="GO" id="GO:0009002">
    <property type="term" value="F:serine-type D-Ala-D-Ala carboxypeptidase activity"/>
    <property type="evidence" value="ECO:0007669"/>
    <property type="project" value="UniProtKB-EC"/>
</dbReference>
<dbReference type="SUPFAM" id="SSF56601">
    <property type="entry name" value="beta-lactamase/transpeptidase-like"/>
    <property type="match status" value="1"/>
</dbReference>
<dbReference type="InterPro" id="IPR036950">
    <property type="entry name" value="PBP_transglycosylase"/>
</dbReference>
<evidence type="ECO:0000259" key="18">
    <source>
        <dbReference type="Pfam" id="PF00912"/>
    </source>
</evidence>
<comment type="similarity">
    <text evidence="2">In the C-terminal section; belongs to the transpeptidase family.</text>
</comment>
<dbReference type="SUPFAM" id="SSF53955">
    <property type="entry name" value="Lysozyme-like"/>
    <property type="match status" value="1"/>
</dbReference>
<evidence type="ECO:0000256" key="16">
    <source>
        <dbReference type="ARBA" id="ARBA00049902"/>
    </source>
</evidence>
<organism evidence="19">
    <name type="scientific">Metalysinibacillus saudimassiliensis</name>
    <dbReference type="NCBI Taxonomy" id="1461583"/>
    <lineage>
        <taxon>Bacteria</taxon>
        <taxon>Bacillati</taxon>
        <taxon>Bacillota</taxon>
        <taxon>Bacilli</taxon>
        <taxon>Bacillales</taxon>
        <taxon>Caryophanaceae</taxon>
        <taxon>Metalysinibacillus</taxon>
    </lineage>
</organism>
<dbReference type="Pfam" id="PF00905">
    <property type="entry name" value="Transpeptidase"/>
    <property type="match status" value="1"/>
</dbReference>
<comment type="catalytic activity">
    <reaction evidence="15">
        <text>Preferential cleavage: (Ac)2-L-Lys-D-Ala-|-D-Ala. Also transpeptidation of peptidyl-alanyl moieties that are N-acyl substituents of D-alanine.</text>
        <dbReference type="EC" id="3.4.16.4"/>
    </reaction>
</comment>
<dbReference type="GO" id="GO:0006508">
    <property type="term" value="P:proteolysis"/>
    <property type="evidence" value="ECO:0007669"/>
    <property type="project" value="UniProtKB-KW"/>
</dbReference>
<comment type="similarity">
    <text evidence="3">In the N-terminal section; belongs to the glycosyltransferase 51 family.</text>
</comment>
<evidence type="ECO:0000256" key="13">
    <source>
        <dbReference type="ARBA" id="ARBA00023268"/>
    </source>
</evidence>
<evidence type="ECO:0000256" key="7">
    <source>
        <dbReference type="ARBA" id="ARBA00022676"/>
    </source>
</evidence>
<keyword evidence="5" id="KW-0121">Carboxypeptidase</keyword>
<comment type="catalytic activity">
    <reaction evidence="16">
        <text>[GlcNAc-(1-&gt;4)-Mur2Ac(oyl-L-Ala-gamma-D-Glu-L-Lys-D-Ala-D-Ala)](n)-di-trans,octa-cis-undecaprenyl diphosphate + beta-D-GlcNAc-(1-&gt;4)-Mur2Ac(oyl-L-Ala-gamma-D-Glu-L-Lys-D-Ala-D-Ala)-di-trans,octa-cis-undecaprenyl diphosphate = [GlcNAc-(1-&gt;4)-Mur2Ac(oyl-L-Ala-gamma-D-Glu-L-Lys-D-Ala-D-Ala)](n+1)-di-trans,octa-cis-undecaprenyl diphosphate + di-trans,octa-cis-undecaprenyl diphosphate + H(+)</text>
        <dbReference type="Rhea" id="RHEA:23708"/>
        <dbReference type="Rhea" id="RHEA-COMP:9602"/>
        <dbReference type="Rhea" id="RHEA-COMP:9603"/>
        <dbReference type="ChEBI" id="CHEBI:15378"/>
        <dbReference type="ChEBI" id="CHEBI:58405"/>
        <dbReference type="ChEBI" id="CHEBI:60033"/>
        <dbReference type="ChEBI" id="CHEBI:78435"/>
        <dbReference type="EC" id="2.4.99.28"/>
    </reaction>
</comment>
<protein>
    <submittedName>
        <fullName evidence="19">Penicillin-binding protein 4</fullName>
    </submittedName>
</protein>
<dbReference type="GO" id="GO:0008658">
    <property type="term" value="F:penicillin binding"/>
    <property type="evidence" value="ECO:0007669"/>
    <property type="project" value="InterPro"/>
</dbReference>
<dbReference type="GO" id="GO:0008955">
    <property type="term" value="F:peptidoglycan glycosyltransferase activity"/>
    <property type="evidence" value="ECO:0007669"/>
    <property type="project" value="UniProtKB-EC"/>
</dbReference>
<comment type="subcellular location">
    <subcellularLocation>
        <location evidence="1">Cell membrane</location>
    </subcellularLocation>
</comment>
<evidence type="ECO:0000256" key="5">
    <source>
        <dbReference type="ARBA" id="ARBA00022645"/>
    </source>
</evidence>
<evidence type="ECO:0000256" key="6">
    <source>
        <dbReference type="ARBA" id="ARBA00022670"/>
    </source>
</evidence>
<keyword evidence="13" id="KW-0511">Multifunctional enzyme</keyword>
<dbReference type="PANTHER" id="PTHR32282">
    <property type="entry name" value="BINDING PROTEIN TRANSPEPTIDASE, PUTATIVE-RELATED"/>
    <property type="match status" value="1"/>
</dbReference>
<evidence type="ECO:0000256" key="9">
    <source>
        <dbReference type="ARBA" id="ARBA00022801"/>
    </source>
</evidence>